<feature type="compositionally biased region" description="Low complexity" evidence="1">
    <location>
        <begin position="422"/>
        <end position="439"/>
    </location>
</feature>
<dbReference type="KEGG" id="pkc:PKB_4957"/>
<dbReference type="InterPro" id="IPR036737">
    <property type="entry name" value="OmpA-like_sf"/>
</dbReference>
<feature type="compositionally biased region" description="Low complexity" evidence="1">
    <location>
        <begin position="390"/>
        <end position="403"/>
    </location>
</feature>
<dbReference type="PANTHER" id="PTHR30441">
    <property type="entry name" value="DUF748 DOMAIN-CONTAINING PROTEIN"/>
    <property type="match status" value="1"/>
</dbReference>
<dbReference type="PANTHER" id="PTHR30441:SF8">
    <property type="entry name" value="DUF748 DOMAIN-CONTAINING PROTEIN"/>
    <property type="match status" value="1"/>
</dbReference>
<evidence type="ECO:0000313" key="2">
    <source>
        <dbReference type="EMBL" id="CDF86272.1"/>
    </source>
</evidence>
<evidence type="ECO:0000256" key="1">
    <source>
        <dbReference type="SAM" id="MobiDB-lite"/>
    </source>
</evidence>
<dbReference type="HOGENOM" id="CLU_005680_1_0_6"/>
<evidence type="ECO:0008006" key="4">
    <source>
        <dbReference type="Google" id="ProtNLM"/>
    </source>
</evidence>
<gene>
    <name evidence="2" type="ORF">PKB_4957</name>
</gene>
<dbReference type="eggNOG" id="COG2982">
    <property type="taxonomic scope" value="Bacteria"/>
</dbReference>
<organism evidence="2 3">
    <name type="scientific">Pseudomonas knackmussii (strain DSM 6978 / CCUG 54928 / LMG 23759 / B13)</name>
    <dbReference type="NCBI Taxonomy" id="1301098"/>
    <lineage>
        <taxon>Bacteria</taxon>
        <taxon>Pseudomonadati</taxon>
        <taxon>Pseudomonadota</taxon>
        <taxon>Gammaproteobacteria</taxon>
        <taxon>Pseudomonadales</taxon>
        <taxon>Pseudomonadaceae</taxon>
        <taxon>Pseudomonas</taxon>
    </lineage>
</organism>
<evidence type="ECO:0000313" key="3">
    <source>
        <dbReference type="Proteomes" id="UP000025241"/>
    </source>
</evidence>
<dbReference type="Pfam" id="PF05359">
    <property type="entry name" value="DUF748"/>
    <property type="match status" value="1"/>
</dbReference>
<dbReference type="EMBL" id="HG322950">
    <property type="protein sequence ID" value="CDF86272.1"/>
    <property type="molecule type" value="Genomic_DNA"/>
</dbReference>
<protein>
    <recommendedName>
        <fullName evidence="4">DUF748 domain-containing protein</fullName>
    </recommendedName>
</protein>
<proteinExistence type="predicted"/>
<dbReference type="PATRIC" id="fig|1301098.3.peg.4939"/>
<dbReference type="RefSeq" id="WP_043255287.1">
    <property type="nucleotide sequence ID" value="NZ_HG322950.1"/>
</dbReference>
<feature type="region of interest" description="Disordered" evidence="1">
    <location>
        <begin position="338"/>
        <end position="455"/>
    </location>
</feature>
<feature type="compositionally biased region" description="Basic and acidic residues" evidence="1">
    <location>
        <begin position="407"/>
        <end position="421"/>
    </location>
</feature>
<name>A0A024HP13_PSEKB</name>
<feature type="compositionally biased region" description="Pro residues" evidence="1">
    <location>
        <begin position="440"/>
        <end position="449"/>
    </location>
</feature>
<accession>A0A024HP13</accession>
<dbReference type="Gene3D" id="3.30.1330.60">
    <property type="entry name" value="OmpA-like domain"/>
    <property type="match status" value="1"/>
</dbReference>
<feature type="region of interest" description="Disordered" evidence="1">
    <location>
        <begin position="648"/>
        <end position="668"/>
    </location>
</feature>
<dbReference type="OrthoDB" id="9757969at2"/>
<dbReference type="AlphaFoldDB" id="A0A024HP13"/>
<reference evidence="2 3" key="2">
    <citation type="submission" date="2014-05" db="EMBL/GenBank/DDBJ databases">
        <title>Genome sequence of the 3-chlorobenzoate degrading bacterium Pseudomonas knackmussii B13 shows multiple evidence for horizontal gene transfer.</title>
        <authorList>
            <person name="Miyazaki R."/>
            <person name="Bertelli C."/>
            <person name="Falquet L."/>
            <person name="Robinson-Rechavi M."/>
            <person name="Gharib W."/>
            <person name="Roy S."/>
            <person name="Van der Meer J.R."/>
        </authorList>
    </citation>
    <scope>NUCLEOTIDE SEQUENCE [LARGE SCALE GENOMIC DNA]</scope>
    <source>
        <strain evidence="2 3">B13</strain>
    </source>
</reference>
<dbReference type="STRING" id="1301098.PKB_4957"/>
<dbReference type="InterPro" id="IPR052894">
    <property type="entry name" value="AsmA-related"/>
</dbReference>
<dbReference type="eggNOG" id="COG2885">
    <property type="taxonomic scope" value="Bacteria"/>
</dbReference>
<dbReference type="InterPro" id="IPR008023">
    <property type="entry name" value="DUF748"/>
</dbReference>
<dbReference type="GO" id="GO:0005886">
    <property type="term" value="C:plasma membrane"/>
    <property type="evidence" value="ECO:0007669"/>
    <property type="project" value="TreeGrafter"/>
</dbReference>
<dbReference type="GO" id="GO:0090313">
    <property type="term" value="P:regulation of protein targeting to membrane"/>
    <property type="evidence" value="ECO:0007669"/>
    <property type="project" value="TreeGrafter"/>
</dbReference>
<reference evidence="2 3" key="1">
    <citation type="submission" date="2013-03" db="EMBL/GenBank/DDBJ databases">
        <authorList>
            <person name="Linke B."/>
        </authorList>
    </citation>
    <scope>NUCLEOTIDE SEQUENCE [LARGE SCALE GENOMIC DNA]</scope>
    <source>
        <strain evidence="2 3">B13</strain>
    </source>
</reference>
<keyword evidence="3" id="KW-1185">Reference proteome</keyword>
<dbReference type="Proteomes" id="UP000025241">
    <property type="component" value="Chromosome I"/>
</dbReference>
<sequence length="1070" mass="116289">MTKGLIRVCGTLVLLFLLYCLLGFLILPGIALRVANQQLAQYATLPAHIERIELNPLSLELNVWGLHVGQGEQEQLGLKHLYADLQWDSLWTRQLHLTNVQLEGPHSEVLFAEDGTLNLTRLFKLPPSQPAPQEPQSKPFPIHIESIALSQGSVHFLDNRMSEPVEFVFDPMNFEMHNLSTLPDSGAQMTLVAVGPHGGKLDWKGDLSLIPLTSKGNLSIQGIPLKAWWPYVRDNVPMDLQQGILSVATEYKLDLSHDTQLLLEKSSANLHDLDLKDPAGKQLVKMTSLDVSDTSIDLAKREVVVGQIRSQGLETSAARERDGQLDWQKLFANFQKPVRKSAQAAEQKAPGTDVQAPAQAHEGEQKPAMAQAPASEPAKDAAPVPSKGEAAPAAEKATVQAAAKPTAEPDAHAQAKAEAKAQIKAQAQADQAEAAASKPASPPPEPAKPVEPQKPWHVVLRDTQLRGYKVHLADRVPAKPVALDIGPLDLDLQNLDSTLTSPLQLKLKTAIGNKGQIEASGQVIPNPISAKLKVATRDIDLRLAQSYLEPFIRLELRSGFLASDLDVDLKNTAPLAFSVNGSAQVTQLHTLDTLKSRDFVKWQKLTLNGVAYNHGDSLVIQSVSFEQPYARFIINEDRTTNINDLLIPQPQSGSAPASASAKPAASSEKPLGIRIGGIRINDGSANFADLTLRPDFATAIQSLGGEIGTIDNRNPQPAAVNITGKVDKYAPVSIKGSLNPFSPLEKLDIATSFKRVELTTLTPYSGKFAGYRIRKGRLNLDLHYQITKGQMKAENKVLVEHLQLGEKVDSPDAVDLPVKLAVALLKDTNGNIDIELPVEGDLNNPQFSVMPIVWQTLRNLVLRAVQAPFKFIAGLAGGGGDEDLGAVSFTAGSADLTPAAQTNLDKLVGALKQRPSLKLEVEGVSAAASDGPLLAEQRLQQDFRDNYYKMLQRRGDKVPSDSSKLEVPEDVQPALLEGIYRTRLKQQPPAEWQQLSKDERTAKMRKAVVDSWSGSALLLRKLAQQRGAQIKDYLVSKGGLGDDRIYLIDVSQGEADKNGEVATQLHLDSD</sequence>